<dbReference type="EMBL" id="FOSB01000001">
    <property type="protein sequence ID" value="SFJ26891.1"/>
    <property type="molecule type" value="Genomic_DNA"/>
</dbReference>
<evidence type="ECO:0000313" key="2">
    <source>
        <dbReference type="EMBL" id="SFJ26891.1"/>
    </source>
</evidence>
<feature type="transmembrane region" description="Helical" evidence="1">
    <location>
        <begin position="7"/>
        <end position="25"/>
    </location>
</feature>
<evidence type="ECO:0000256" key="1">
    <source>
        <dbReference type="SAM" id="Phobius"/>
    </source>
</evidence>
<dbReference type="RefSeq" id="WP_075034934.1">
    <property type="nucleotide sequence ID" value="NZ_FOSB01000001.1"/>
</dbReference>
<keyword evidence="3" id="KW-1185">Reference proteome</keyword>
<dbReference type="AlphaFoldDB" id="A0A1I3Q0A3"/>
<gene>
    <name evidence="2" type="ORF">SAMN04487936_101490</name>
</gene>
<sequence length="99" mass="11392">MRVGLELLRIVLTFVLVGAAVWLLLGPLYTIHETAERYQWLGASGVYLLLFVMYRNRWRFSGWYQGEGRTRLPMLITKLLVSLGIILILLPWMLASLIG</sequence>
<dbReference type="Proteomes" id="UP000183557">
    <property type="component" value="Unassembled WGS sequence"/>
</dbReference>
<feature type="transmembrane region" description="Helical" evidence="1">
    <location>
        <begin position="37"/>
        <end position="54"/>
    </location>
</feature>
<reference evidence="3" key="1">
    <citation type="submission" date="2016-10" db="EMBL/GenBank/DDBJ databases">
        <authorList>
            <person name="Varghese N."/>
            <person name="Submissions S."/>
        </authorList>
    </citation>
    <scope>NUCLEOTIDE SEQUENCE [LARGE SCALE GENOMIC DNA]</scope>
    <source>
        <strain evidence="3">CGMCC 1.3704</strain>
    </source>
</reference>
<dbReference type="OrthoDB" id="2428268at2"/>
<evidence type="ECO:0000313" key="3">
    <source>
        <dbReference type="Proteomes" id="UP000183557"/>
    </source>
</evidence>
<proteinExistence type="predicted"/>
<feature type="transmembrane region" description="Helical" evidence="1">
    <location>
        <begin position="75"/>
        <end position="98"/>
    </location>
</feature>
<keyword evidence="1" id="KW-0812">Transmembrane</keyword>
<keyword evidence="1" id="KW-0472">Membrane</keyword>
<organism evidence="2 3">
    <name type="scientific">Halobacillus dabanensis</name>
    <dbReference type="NCBI Taxonomy" id="240302"/>
    <lineage>
        <taxon>Bacteria</taxon>
        <taxon>Bacillati</taxon>
        <taxon>Bacillota</taxon>
        <taxon>Bacilli</taxon>
        <taxon>Bacillales</taxon>
        <taxon>Bacillaceae</taxon>
        <taxon>Halobacillus</taxon>
    </lineage>
</organism>
<name>A0A1I3Q0A3_HALDA</name>
<accession>A0A1I3Q0A3</accession>
<keyword evidence="1" id="KW-1133">Transmembrane helix</keyword>
<protein>
    <submittedName>
        <fullName evidence="2">Uncharacterized protein</fullName>
    </submittedName>
</protein>